<evidence type="ECO:0000256" key="2">
    <source>
        <dbReference type="ARBA" id="ARBA00022475"/>
    </source>
</evidence>
<accession>A0A1P8F8Q9</accession>
<dbReference type="GO" id="GO:0005886">
    <property type="term" value="C:plasma membrane"/>
    <property type="evidence" value="ECO:0007669"/>
    <property type="project" value="UniProtKB-SubCell"/>
</dbReference>
<feature type="transmembrane region" description="Helical" evidence="6">
    <location>
        <begin position="53"/>
        <end position="72"/>
    </location>
</feature>
<proteinExistence type="predicted"/>
<dbReference type="Pfam" id="PF03631">
    <property type="entry name" value="Virul_fac_BrkB"/>
    <property type="match status" value="1"/>
</dbReference>
<dbReference type="OrthoDB" id="148990at2"/>
<dbReference type="AlphaFoldDB" id="A0A1P8F8Q9"/>
<dbReference type="PANTHER" id="PTHR30213:SF0">
    <property type="entry name" value="UPF0761 MEMBRANE PROTEIN YIHY"/>
    <property type="match status" value="1"/>
</dbReference>
<evidence type="ECO:0000313" key="7">
    <source>
        <dbReference type="EMBL" id="APV44859.1"/>
    </source>
</evidence>
<dbReference type="EMBL" id="CP018258">
    <property type="protein sequence ID" value="APV44859.1"/>
    <property type="molecule type" value="Genomic_DNA"/>
</dbReference>
<dbReference type="KEGG" id="dfo:Dform_01537"/>
<gene>
    <name evidence="7" type="ORF">Dform_01537</name>
</gene>
<dbReference type="InterPro" id="IPR017039">
    <property type="entry name" value="Virul_fac_BrkB"/>
</dbReference>
<organism evidence="7 8">
    <name type="scientific">Dehalogenimonas formicexedens</name>
    <dbReference type="NCBI Taxonomy" id="1839801"/>
    <lineage>
        <taxon>Bacteria</taxon>
        <taxon>Bacillati</taxon>
        <taxon>Chloroflexota</taxon>
        <taxon>Dehalococcoidia</taxon>
        <taxon>Dehalococcoidales</taxon>
        <taxon>Dehalococcoidaceae</taxon>
        <taxon>Dehalogenimonas</taxon>
    </lineage>
</organism>
<evidence type="ECO:0000256" key="6">
    <source>
        <dbReference type="SAM" id="Phobius"/>
    </source>
</evidence>
<feature type="transmembrane region" description="Helical" evidence="6">
    <location>
        <begin position="108"/>
        <end position="129"/>
    </location>
</feature>
<keyword evidence="4 6" id="KW-1133">Transmembrane helix</keyword>
<evidence type="ECO:0000256" key="5">
    <source>
        <dbReference type="ARBA" id="ARBA00023136"/>
    </source>
</evidence>
<name>A0A1P8F8Q9_9CHLR</name>
<feature type="transmembrane region" description="Helical" evidence="6">
    <location>
        <begin position="222"/>
        <end position="243"/>
    </location>
</feature>
<evidence type="ECO:0000313" key="8">
    <source>
        <dbReference type="Proteomes" id="UP000185934"/>
    </source>
</evidence>
<comment type="subcellular location">
    <subcellularLocation>
        <location evidence="1">Cell membrane</location>
        <topology evidence="1">Multi-pass membrane protein</topology>
    </subcellularLocation>
</comment>
<feature type="transmembrane region" description="Helical" evidence="6">
    <location>
        <begin position="255"/>
        <end position="280"/>
    </location>
</feature>
<feature type="transmembrane region" description="Helical" evidence="6">
    <location>
        <begin position="192"/>
        <end position="210"/>
    </location>
</feature>
<keyword evidence="8" id="KW-1185">Reference proteome</keyword>
<dbReference type="PANTHER" id="PTHR30213">
    <property type="entry name" value="INNER MEMBRANE PROTEIN YHJD"/>
    <property type="match status" value="1"/>
</dbReference>
<evidence type="ECO:0000256" key="1">
    <source>
        <dbReference type="ARBA" id="ARBA00004651"/>
    </source>
</evidence>
<dbReference type="RefSeq" id="WP_076004477.1">
    <property type="nucleotide sequence ID" value="NZ_CP018258.1"/>
</dbReference>
<keyword evidence="2" id="KW-1003">Cell membrane</keyword>
<keyword evidence="3 6" id="KW-0812">Transmembrane</keyword>
<reference evidence="8" key="1">
    <citation type="submission" date="2016-11" db="EMBL/GenBank/DDBJ databases">
        <title>Dehalogenimonas formicexedens sp. nov., a chlorinated alkane respiring bacterium isolated from contaminated groundwater.</title>
        <authorList>
            <person name="Key T.A."/>
            <person name="Bowman K.S."/>
            <person name="Lee I."/>
            <person name="Chun J."/>
            <person name="Albuquerque L."/>
            <person name="da Costa M.S."/>
            <person name="Rainey F.A."/>
            <person name="Moe W.M."/>
        </authorList>
    </citation>
    <scope>NUCLEOTIDE SEQUENCE [LARGE SCALE GENOMIC DNA]</scope>
    <source>
        <strain evidence="8">NSZ-14</strain>
    </source>
</reference>
<sequence>MTIKQTVAKLKKKYTPTYERWLAKPPIQLIVRIANQAGNTGAGDLAGNVSFNVILSLLPLLFGVLAIFAYFFNNMDFQARLFDFFSANLPTSIDNLQTNLARIADSRAALGFVGIVGSLWTGINIFSSLDDAVNRAWGIRKFRPVFKSKLLALAMLFSCGLLFFFSIGFSGALEFFPDIPLFKSALVQTADYIASFLLMFLLFSLVYKIFPNAKTTWREVFPGALFAAVAFELARRFFFAFAGNSARFEVIYGSLSTVILFITWVYYASMVTIIGAIFTVEYNALRQERREGTYHVVKPGESHNAPYEEKVFAKTRNKGK</sequence>
<keyword evidence="5 6" id="KW-0472">Membrane</keyword>
<protein>
    <submittedName>
        <fullName evidence="7">Membrane protein</fullName>
    </submittedName>
</protein>
<dbReference type="PIRSF" id="PIRSF035875">
    <property type="entry name" value="RNase_BN"/>
    <property type="match status" value="1"/>
</dbReference>
<feature type="transmembrane region" description="Helical" evidence="6">
    <location>
        <begin position="150"/>
        <end position="172"/>
    </location>
</feature>
<evidence type="ECO:0000256" key="4">
    <source>
        <dbReference type="ARBA" id="ARBA00022989"/>
    </source>
</evidence>
<dbReference type="Proteomes" id="UP000185934">
    <property type="component" value="Chromosome"/>
</dbReference>
<dbReference type="NCBIfam" id="TIGR00765">
    <property type="entry name" value="yihY_not_rbn"/>
    <property type="match status" value="1"/>
</dbReference>
<dbReference type="STRING" id="1839801.Dform_01537"/>
<evidence type="ECO:0000256" key="3">
    <source>
        <dbReference type="ARBA" id="ARBA00022692"/>
    </source>
</evidence>